<dbReference type="Proteomes" id="UP000464624">
    <property type="component" value="Chromosome"/>
</dbReference>
<feature type="domain" description="Ribbon-helix-helix protein CopG" evidence="1">
    <location>
        <begin position="4"/>
        <end position="41"/>
    </location>
</feature>
<accession>A0AAD1M2K7</accession>
<evidence type="ECO:0000313" key="2">
    <source>
        <dbReference type="EMBL" id="BBU24323.1"/>
    </source>
</evidence>
<name>A0AAD1M2K7_MYCXE</name>
<organism evidence="2 3">
    <name type="scientific">Mycobacterium xenopi</name>
    <dbReference type="NCBI Taxonomy" id="1789"/>
    <lineage>
        <taxon>Bacteria</taxon>
        <taxon>Bacillati</taxon>
        <taxon>Actinomycetota</taxon>
        <taxon>Actinomycetes</taxon>
        <taxon>Mycobacteriales</taxon>
        <taxon>Mycobacteriaceae</taxon>
        <taxon>Mycobacterium</taxon>
    </lineage>
</organism>
<dbReference type="Pfam" id="PF01402">
    <property type="entry name" value="RHH_1"/>
    <property type="match status" value="1"/>
</dbReference>
<dbReference type="AlphaFoldDB" id="A0AAD1M2K7"/>
<evidence type="ECO:0000313" key="3">
    <source>
        <dbReference type="Proteomes" id="UP000464624"/>
    </source>
</evidence>
<dbReference type="KEGG" id="mxe:MYXE_41130"/>
<evidence type="ECO:0000259" key="1">
    <source>
        <dbReference type="Pfam" id="PF01402"/>
    </source>
</evidence>
<dbReference type="EMBL" id="AP022314">
    <property type="protein sequence ID" value="BBU24323.1"/>
    <property type="molecule type" value="Genomic_DNA"/>
</dbReference>
<reference evidence="2 3" key="1">
    <citation type="submission" date="2019-12" db="EMBL/GenBank/DDBJ databases">
        <title>Complete genome sequence of Mycolicibacterium xenopi str. JCM15661T.</title>
        <authorList>
            <person name="Yoshida M."/>
            <person name="Fukano H."/>
            <person name="Asakura T."/>
            <person name="Hoshino Y."/>
        </authorList>
    </citation>
    <scope>NUCLEOTIDE SEQUENCE [LARGE SCALE GENOMIC DNA]</scope>
    <source>
        <strain evidence="2 3">JCM 15661T</strain>
    </source>
</reference>
<gene>
    <name evidence="2" type="ORF">MYXE_41130</name>
</gene>
<dbReference type="InterPro" id="IPR002145">
    <property type="entry name" value="CopG"/>
</dbReference>
<proteinExistence type="predicted"/>
<protein>
    <submittedName>
        <fullName evidence="2">Antitoxin MazE</fullName>
    </submittedName>
</protein>
<dbReference type="InterPro" id="IPR010985">
    <property type="entry name" value="Ribbon_hlx_hlx"/>
</dbReference>
<dbReference type="SUPFAM" id="SSF47598">
    <property type="entry name" value="Ribbon-helix-helix"/>
    <property type="match status" value="1"/>
</dbReference>
<dbReference type="GO" id="GO:0006355">
    <property type="term" value="P:regulation of DNA-templated transcription"/>
    <property type="evidence" value="ECO:0007669"/>
    <property type="project" value="InterPro"/>
</dbReference>
<sequence length="83" mass="9526">MTMISFRVDDADAAAIDEWARRLHVERSELIRDALRHHLAQLAADQDVRAYIEHPMTDEERALAEVADWGPAEDWADWADAAR</sequence>